<keyword evidence="1" id="KW-1185">Reference proteome</keyword>
<dbReference type="AlphaFoldDB" id="A0A1I7X7I9"/>
<accession>A0A1I7X7I9</accession>
<protein>
    <submittedName>
        <fullName evidence="2">MADF domain-containing protein</fullName>
    </submittedName>
</protein>
<evidence type="ECO:0000313" key="2">
    <source>
        <dbReference type="WBParaSite" id="Hba_13360"/>
    </source>
</evidence>
<organism evidence="1 2">
    <name type="scientific">Heterorhabditis bacteriophora</name>
    <name type="common">Entomopathogenic nematode worm</name>
    <dbReference type="NCBI Taxonomy" id="37862"/>
    <lineage>
        <taxon>Eukaryota</taxon>
        <taxon>Metazoa</taxon>
        <taxon>Ecdysozoa</taxon>
        <taxon>Nematoda</taxon>
        <taxon>Chromadorea</taxon>
        <taxon>Rhabditida</taxon>
        <taxon>Rhabditina</taxon>
        <taxon>Rhabditomorpha</taxon>
        <taxon>Strongyloidea</taxon>
        <taxon>Heterorhabditidae</taxon>
        <taxon>Heterorhabditis</taxon>
    </lineage>
</organism>
<sequence>MPSSIYIFELARKQREFWIYLWAGRDNDERRVECAVFHRLCGATIPSRSHPECFSPNSFVILFQYSPYLHNCSLLCQLVIAVPAVLKQTADKIARGIQMSRRKSDIPKAIPIATVAGAEAPEWNDPLRGILVALVKDRRPLWDARFRTNKDRCMQLFREIAIILSNQDKRMNGLEYTVLLIYNVSMIHLYLKYFHKLLTL</sequence>
<dbReference type="WBParaSite" id="Hba_13360">
    <property type="protein sequence ID" value="Hba_13360"/>
    <property type="gene ID" value="Hba_13360"/>
</dbReference>
<name>A0A1I7X7I9_HETBA</name>
<reference evidence="2" key="1">
    <citation type="submission" date="2016-11" db="UniProtKB">
        <authorList>
            <consortium name="WormBaseParasite"/>
        </authorList>
    </citation>
    <scope>IDENTIFICATION</scope>
</reference>
<dbReference type="Proteomes" id="UP000095283">
    <property type="component" value="Unplaced"/>
</dbReference>
<proteinExistence type="predicted"/>
<evidence type="ECO:0000313" key="1">
    <source>
        <dbReference type="Proteomes" id="UP000095283"/>
    </source>
</evidence>